<organism evidence="2 3">
    <name type="scientific">Olivibacter ginsenosidimutans</name>
    <dbReference type="NCBI Taxonomy" id="1176537"/>
    <lineage>
        <taxon>Bacteria</taxon>
        <taxon>Pseudomonadati</taxon>
        <taxon>Bacteroidota</taxon>
        <taxon>Sphingobacteriia</taxon>
        <taxon>Sphingobacteriales</taxon>
        <taxon>Sphingobacteriaceae</taxon>
        <taxon>Olivibacter</taxon>
    </lineage>
</organism>
<proteinExistence type="predicted"/>
<protein>
    <submittedName>
        <fullName evidence="2">DUF1080 domain-containing protein</fullName>
    </submittedName>
</protein>
<comment type="caution">
    <text evidence="2">The sequence shown here is derived from an EMBL/GenBank/DDBJ whole genome shotgun (WGS) entry which is preliminary data.</text>
</comment>
<dbReference type="Gene3D" id="2.60.120.560">
    <property type="entry name" value="Exo-inulinase, domain 1"/>
    <property type="match status" value="1"/>
</dbReference>
<feature type="domain" description="3-keto-alpha-glucoside-1,2-lyase/3-keto-2-hydroxy-glucal hydratase" evidence="1">
    <location>
        <begin position="164"/>
        <end position="331"/>
    </location>
</feature>
<accession>A0ABP9B880</accession>
<dbReference type="Proteomes" id="UP001501411">
    <property type="component" value="Unassembled WGS sequence"/>
</dbReference>
<evidence type="ECO:0000313" key="2">
    <source>
        <dbReference type="EMBL" id="GAA4790568.1"/>
    </source>
</evidence>
<dbReference type="Pfam" id="PF06439">
    <property type="entry name" value="3keto-disac_hyd"/>
    <property type="match status" value="1"/>
</dbReference>
<evidence type="ECO:0000259" key="1">
    <source>
        <dbReference type="Pfam" id="PF06439"/>
    </source>
</evidence>
<sequence length="336" mass="37007">MPILRLFNKTIPLIMKNFFIGFVCYAVIALAPFYVDAQVAPIESNTVQGGELIGRWDITVDENGTSLPSWLEVELSGFKTLVGRFVGTGGSARPISKVNFSNGEFNFAIPPQWEREERDLVLKGAVTNNQIKGTITASDGRTFSFTGVRAPYLERTGTPKWDKPINLFNGKDLSGWKALGKENQWVVKDGILTSPHSGANLVSEKEFTDFKLHVEFRYNKESNSGVYLRGRYEVQIIDNPKTDHPNSHLFGGVYGFLVPSEMALIGPGTWQTFDITLIGRMVTIVANGKTIISNQEIPGITGGALNSNEGEPGPIYIQGDHGPIEFKKIVITPAKQ</sequence>
<reference evidence="3" key="1">
    <citation type="journal article" date="2019" name="Int. J. Syst. Evol. Microbiol.">
        <title>The Global Catalogue of Microorganisms (GCM) 10K type strain sequencing project: providing services to taxonomists for standard genome sequencing and annotation.</title>
        <authorList>
            <consortium name="The Broad Institute Genomics Platform"/>
            <consortium name="The Broad Institute Genome Sequencing Center for Infectious Disease"/>
            <person name="Wu L."/>
            <person name="Ma J."/>
        </authorList>
    </citation>
    <scope>NUCLEOTIDE SEQUENCE [LARGE SCALE GENOMIC DNA]</scope>
    <source>
        <strain evidence="3">JCM 18200</strain>
    </source>
</reference>
<name>A0ABP9B880_9SPHI</name>
<dbReference type="InterPro" id="IPR010496">
    <property type="entry name" value="AL/BT2_dom"/>
</dbReference>
<gene>
    <name evidence="2" type="ORF">GCM10023231_18110</name>
</gene>
<evidence type="ECO:0000313" key="3">
    <source>
        <dbReference type="Proteomes" id="UP001501411"/>
    </source>
</evidence>
<dbReference type="EMBL" id="BAABIQ010000026">
    <property type="protein sequence ID" value="GAA4790568.1"/>
    <property type="molecule type" value="Genomic_DNA"/>
</dbReference>
<keyword evidence="3" id="KW-1185">Reference proteome</keyword>